<comment type="similarity">
    <text evidence="1">Belongs to the LysR transcriptional regulatory family.</text>
</comment>
<dbReference type="Gene3D" id="1.10.10.10">
    <property type="entry name" value="Winged helix-like DNA-binding domain superfamily/Winged helix DNA-binding domain"/>
    <property type="match status" value="1"/>
</dbReference>
<dbReference type="STRING" id="261392.SAMN02745149_01206"/>
<dbReference type="PANTHER" id="PTHR30126">
    <property type="entry name" value="HTH-TYPE TRANSCRIPTIONAL REGULATOR"/>
    <property type="match status" value="1"/>
</dbReference>
<keyword evidence="3 6" id="KW-0238">DNA-binding</keyword>
<evidence type="ECO:0000256" key="1">
    <source>
        <dbReference type="ARBA" id="ARBA00009437"/>
    </source>
</evidence>
<accession>A0A1T4KJP9</accession>
<proteinExistence type="inferred from homology"/>
<dbReference type="SUPFAM" id="SSF46785">
    <property type="entry name" value="Winged helix' DNA-binding domain"/>
    <property type="match status" value="1"/>
</dbReference>
<dbReference type="Pfam" id="PF00126">
    <property type="entry name" value="HTH_1"/>
    <property type="match status" value="1"/>
</dbReference>
<dbReference type="OrthoDB" id="9803714at2"/>
<dbReference type="PROSITE" id="PS50931">
    <property type="entry name" value="HTH_LYSR"/>
    <property type="match status" value="1"/>
</dbReference>
<evidence type="ECO:0000256" key="3">
    <source>
        <dbReference type="ARBA" id="ARBA00023125"/>
    </source>
</evidence>
<dbReference type="InterPro" id="IPR036390">
    <property type="entry name" value="WH_DNA-bd_sf"/>
</dbReference>
<dbReference type="GeneID" id="78316505"/>
<dbReference type="SUPFAM" id="SSF53850">
    <property type="entry name" value="Periplasmic binding protein-like II"/>
    <property type="match status" value="1"/>
</dbReference>
<evidence type="ECO:0000313" key="7">
    <source>
        <dbReference type="Proteomes" id="UP000190423"/>
    </source>
</evidence>
<dbReference type="InterPro" id="IPR000847">
    <property type="entry name" value="LysR_HTH_N"/>
</dbReference>
<dbReference type="Proteomes" id="UP000190423">
    <property type="component" value="Unassembled WGS sequence"/>
</dbReference>
<dbReference type="Gene3D" id="3.40.190.290">
    <property type="match status" value="1"/>
</dbReference>
<dbReference type="InterPro" id="IPR036388">
    <property type="entry name" value="WH-like_DNA-bd_sf"/>
</dbReference>
<reference evidence="6 7" key="1">
    <citation type="submission" date="2017-02" db="EMBL/GenBank/DDBJ databases">
        <authorList>
            <person name="Peterson S.W."/>
        </authorList>
    </citation>
    <scope>NUCLEOTIDE SEQUENCE [LARGE SCALE GENOMIC DNA]</scope>
    <source>
        <strain evidence="6 7">ATCC BAA-908</strain>
    </source>
</reference>
<evidence type="ECO:0000259" key="5">
    <source>
        <dbReference type="PROSITE" id="PS50931"/>
    </source>
</evidence>
<evidence type="ECO:0000256" key="4">
    <source>
        <dbReference type="ARBA" id="ARBA00023163"/>
    </source>
</evidence>
<dbReference type="PRINTS" id="PR00039">
    <property type="entry name" value="HTHLYSR"/>
</dbReference>
<dbReference type="InterPro" id="IPR005119">
    <property type="entry name" value="LysR_subst-bd"/>
</dbReference>
<organism evidence="6 7">
    <name type="scientific">Treponema porcinum</name>
    <dbReference type="NCBI Taxonomy" id="261392"/>
    <lineage>
        <taxon>Bacteria</taxon>
        <taxon>Pseudomonadati</taxon>
        <taxon>Spirochaetota</taxon>
        <taxon>Spirochaetia</taxon>
        <taxon>Spirochaetales</taxon>
        <taxon>Treponemataceae</taxon>
        <taxon>Treponema</taxon>
    </lineage>
</organism>
<evidence type="ECO:0000256" key="2">
    <source>
        <dbReference type="ARBA" id="ARBA00023015"/>
    </source>
</evidence>
<keyword evidence="2" id="KW-0805">Transcription regulation</keyword>
<dbReference type="Pfam" id="PF03466">
    <property type="entry name" value="LysR_substrate"/>
    <property type="match status" value="1"/>
</dbReference>
<dbReference type="RefSeq" id="WP_078933119.1">
    <property type="nucleotide sequence ID" value="NZ_FUWG01000008.1"/>
</dbReference>
<dbReference type="GO" id="GO:0003700">
    <property type="term" value="F:DNA-binding transcription factor activity"/>
    <property type="evidence" value="ECO:0007669"/>
    <property type="project" value="InterPro"/>
</dbReference>
<keyword evidence="7" id="KW-1185">Reference proteome</keyword>
<protein>
    <submittedName>
        <fullName evidence="6">DNA-binding transcriptional regulator, LysR family</fullName>
    </submittedName>
</protein>
<dbReference type="EMBL" id="FUWG01000008">
    <property type="protein sequence ID" value="SJZ42630.1"/>
    <property type="molecule type" value="Genomic_DNA"/>
</dbReference>
<keyword evidence="4" id="KW-0804">Transcription</keyword>
<dbReference type="PANTHER" id="PTHR30126:SF40">
    <property type="entry name" value="HTH-TYPE TRANSCRIPTIONAL REGULATOR GLTR"/>
    <property type="match status" value="1"/>
</dbReference>
<dbReference type="AlphaFoldDB" id="A0A1T4KJP9"/>
<feature type="domain" description="HTH lysR-type" evidence="5">
    <location>
        <begin position="1"/>
        <end position="58"/>
    </location>
</feature>
<dbReference type="GO" id="GO:0000976">
    <property type="term" value="F:transcription cis-regulatory region binding"/>
    <property type="evidence" value="ECO:0007669"/>
    <property type="project" value="TreeGrafter"/>
</dbReference>
<name>A0A1T4KJP9_TREPO</name>
<evidence type="ECO:0000313" key="6">
    <source>
        <dbReference type="EMBL" id="SJZ42630.1"/>
    </source>
</evidence>
<gene>
    <name evidence="6" type="ORF">SAMN02745149_01206</name>
</gene>
<sequence length="286" mass="32113">MLDFRLKTFLAVCRHLNYTRAAEEVHVTQPAVTQHIKFLEGEYGCTLFEYHGKQLLLTEKGRLLQQLANQLLQNERYALRKMQEKKESRPFIKIGATKTIGEYCLPSVIVPWLKKGGCRIQIDNTKNLLSSINNGGIDIAFIEGFFDGSQYETKIFRSDVFTGLCASFHPFAGKTVKLSELLNQPVFLREEGSGSRAIFESFLAMQNITLESFSQVNVVNSVPLISSLVELGLGISFGYKAIAENKSSLSCFTVEGLNGTHDYTIAWLKQSVNSVIQEFLESFSVE</sequence>